<keyword evidence="1" id="KW-1133">Transmembrane helix</keyword>
<feature type="transmembrane region" description="Helical" evidence="1">
    <location>
        <begin position="82"/>
        <end position="102"/>
    </location>
</feature>
<evidence type="ECO:0000256" key="1">
    <source>
        <dbReference type="SAM" id="Phobius"/>
    </source>
</evidence>
<keyword evidence="1" id="KW-0812">Transmembrane</keyword>
<dbReference type="EMBL" id="FODE01000024">
    <property type="protein sequence ID" value="SEN96187.1"/>
    <property type="molecule type" value="Genomic_DNA"/>
</dbReference>
<sequence>MEQRESKVAITRGLLSKCPCCGDGRLFHGYLQVCPECEACGTALGRYPAADGPAFFTMTIVLLLLIPLIGFTWILFRPSPLMLLIIVGLITILLTLVLLRLVKGAFVGYLWAKDEQDRGA</sequence>
<name>A0A1H8KTI0_9RHOB</name>
<reference evidence="2 3" key="1">
    <citation type="submission" date="2016-10" db="EMBL/GenBank/DDBJ databases">
        <authorList>
            <person name="de Groot N.N."/>
        </authorList>
    </citation>
    <scope>NUCLEOTIDE SEQUENCE [LARGE SCALE GENOMIC DNA]</scope>
    <source>
        <strain evidence="2 3">DSM 8512</strain>
    </source>
</reference>
<organism evidence="2 3">
    <name type="scientific">Paracoccus alcaliphilus</name>
    <dbReference type="NCBI Taxonomy" id="34002"/>
    <lineage>
        <taxon>Bacteria</taxon>
        <taxon>Pseudomonadati</taxon>
        <taxon>Pseudomonadota</taxon>
        <taxon>Alphaproteobacteria</taxon>
        <taxon>Rhodobacterales</taxon>
        <taxon>Paracoccaceae</taxon>
        <taxon>Paracoccus</taxon>
    </lineage>
</organism>
<gene>
    <name evidence="2" type="ORF">SAMN04489859_102457</name>
</gene>
<dbReference type="Proteomes" id="UP000199054">
    <property type="component" value="Unassembled WGS sequence"/>
</dbReference>
<protein>
    <submittedName>
        <fullName evidence="2">Uncharacterized conserved protein, DUF983 family</fullName>
    </submittedName>
</protein>
<keyword evidence="3" id="KW-1185">Reference proteome</keyword>
<dbReference type="AlphaFoldDB" id="A0A1H8KTI0"/>
<dbReference type="Pfam" id="PF06170">
    <property type="entry name" value="DUF983"/>
    <property type="match status" value="1"/>
</dbReference>
<evidence type="ECO:0000313" key="3">
    <source>
        <dbReference type="Proteomes" id="UP000199054"/>
    </source>
</evidence>
<accession>A0A1H8KTI0</accession>
<dbReference type="STRING" id="34002.SAMN04489859_102457"/>
<feature type="transmembrane region" description="Helical" evidence="1">
    <location>
        <begin position="54"/>
        <end position="76"/>
    </location>
</feature>
<evidence type="ECO:0000313" key="2">
    <source>
        <dbReference type="EMBL" id="SEN96187.1"/>
    </source>
</evidence>
<proteinExistence type="predicted"/>
<keyword evidence="1" id="KW-0472">Membrane</keyword>
<dbReference type="InterPro" id="IPR009325">
    <property type="entry name" value="DUF983"/>
</dbReference>
<dbReference type="RefSeq" id="WP_090614298.1">
    <property type="nucleotide sequence ID" value="NZ_CP067126.1"/>
</dbReference>
<dbReference type="OrthoDB" id="9799456at2"/>